<organism evidence="4 5">
    <name type="scientific">Rhodamnia argentea</name>
    <dbReference type="NCBI Taxonomy" id="178133"/>
    <lineage>
        <taxon>Eukaryota</taxon>
        <taxon>Viridiplantae</taxon>
        <taxon>Streptophyta</taxon>
        <taxon>Embryophyta</taxon>
        <taxon>Tracheophyta</taxon>
        <taxon>Spermatophyta</taxon>
        <taxon>Magnoliopsida</taxon>
        <taxon>eudicotyledons</taxon>
        <taxon>Gunneridae</taxon>
        <taxon>Pentapetalae</taxon>
        <taxon>rosids</taxon>
        <taxon>malvids</taxon>
        <taxon>Myrtales</taxon>
        <taxon>Myrtaceae</taxon>
        <taxon>Myrtoideae</taxon>
        <taxon>Myrteae</taxon>
        <taxon>Australasian group</taxon>
        <taxon>Rhodamnia</taxon>
    </lineage>
</organism>
<dbReference type="PANTHER" id="PTHR31175">
    <property type="entry name" value="AUXIN-RESPONSIVE FAMILY PROTEIN"/>
    <property type="match status" value="1"/>
</dbReference>
<dbReference type="RefSeq" id="XP_030523135.1">
    <property type="nucleotide sequence ID" value="XM_030667275.2"/>
</dbReference>
<evidence type="ECO:0000313" key="5">
    <source>
        <dbReference type="RefSeq" id="XP_030523135.1"/>
    </source>
</evidence>
<gene>
    <name evidence="5" type="primary">LOC115735849</name>
</gene>
<comment type="similarity">
    <text evidence="1">Belongs to the ARG7 family.</text>
</comment>
<evidence type="ECO:0000313" key="4">
    <source>
        <dbReference type="Proteomes" id="UP000827889"/>
    </source>
</evidence>
<accession>A0A8B8NKW7</accession>
<evidence type="ECO:0000256" key="1">
    <source>
        <dbReference type="ARBA" id="ARBA00006974"/>
    </source>
</evidence>
<keyword evidence="2" id="KW-0217">Developmental protein</keyword>
<name>A0A8B8NKW7_9MYRT</name>
<dbReference type="KEGG" id="rarg:115735849"/>
<evidence type="ECO:0000256" key="3">
    <source>
        <dbReference type="ARBA" id="ARBA00022604"/>
    </source>
</evidence>
<evidence type="ECO:0000256" key="2">
    <source>
        <dbReference type="ARBA" id="ARBA00022473"/>
    </source>
</evidence>
<dbReference type="OrthoDB" id="1936278at2759"/>
<dbReference type="PANTHER" id="PTHR31175:SF82">
    <property type="entry name" value="AUXIN-RESPONSIVE PROTEIN SAUR65"/>
    <property type="match status" value="1"/>
</dbReference>
<keyword evidence="4" id="KW-1185">Reference proteome</keyword>
<dbReference type="Pfam" id="PF02519">
    <property type="entry name" value="Auxin_inducible"/>
    <property type="match status" value="1"/>
</dbReference>
<reference evidence="5" key="1">
    <citation type="submission" date="2025-08" db="UniProtKB">
        <authorList>
            <consortium name="RefSeq"/>
        </authorList>
    </citation>
    <scope>IDENTIFICATION</scope>
    <source>
        <tissue evidence="5">Leaf</tissue>
    </source>
</reference>
<sequence length="150" mass="16740">MNKMISTKKLIQMARKWQKMATIGRRRITFPRTNSKSSSANAKGSSAAQKGRFVVYTTDERRFAIPLSYLSNNIVRELFRVSEEEFGIPRDGPITLPIDALSMEYVISLISRGLVKDQENALLMSLTRGSCSSSSAFDQALESPQILVCS</sequence>
<proteinExistence type="inferred from homology"/>
<dbReference type="AlphaFoldDB" id="A0A8B8NKW7"/>
<keyword evidence="3" id="KW-0341">Growth regulation</keyword>
<protein>
    <submittedName>
        <fullName evidence="5">Auxin-responsive protein SAUR68-like</fullName>
    </submittedName>
</protein>
<dbReference type="InterPro" id="IPR003676">
    <property type="entry name" value="SAUR_fam"/>
</dbReference>
<dbReference type="GeneID" id="115735849"/>
<dbReference type="GO" id="GO:0009733">
    <property type="term" value="P:response to auxin"/>
    <property type="evidence" value="ECO:0007669"/>
    <property type="project" value="InterPro"/>
</dbReference>
<dbReference type="Proteomes" id="UP000827889">
    <property type="component" value="Chromosome 11"/>
</dbReference>